<keyword evidence="2" id="KW-1185">Reference proteome</keyword>
<dbReference type="Proteomes" id="UP001497512">
    <property type="component" value="Chromosome 1"/>
</dbReference>
<evidence type="ECO:0000313" key="2">
    <source>
        <dbReference type="Proteomes" id="UP001497512"/>
    </source>
</evidence>
<protein>
    <submittedName>
        <fullName evidence="1">Uncharacterized protein</fullName>
    </submittedName>
</protein>
<organism evidence="1 2">
    <name type="scientific">Sphagnum troendelagicum</name>
    <dbReference type="NCBI Taxonomy" id="128251"/>
    <lineage>
        <taxon>Eukaryota</taxon>
        <taxon>Viridiplantae</taxon>
        <taxon>Streptophyta</taxon>
        <taxon>Embryophyta</taxon>
        <taxon>Bryophyta</taxon>
        <taxon>Sphagnophytina</taxon>
        <taxon>Sphagnopsida</taxon>
        <taxon>Sphagnales</taxon>
        <taxon>Sphagnaceae</taxon>
        <taxon>Sphagnum</taxon>
    </lineage>
</organism>
<dbReference type="EMBL" id="OZ019893">
    <property type="protein sequence ID" value="CAK9190781.1"/>
    <property type="molecule type" value="Genomic_DNA"/>
</dbReference>
<evidence type="ECO:0000313" key="1">
    <source>
        <dbReference type="EMBL" id="CAK9190781.1"/>
    </source>
</evidence>
<sequence>MCKYHGRELAPGAVRKRKQTQKVQVLVGAMAHRPDVTTQKGTTPAEMGEIRGAVAGREESLFRDSDFAQQRAVSIF</sequence>
<gene>
    <name evidence="1" type="ORF">CSSPTR1EN2_LOCUS1062</name>
</gene>
<name>A0ABP0TAV1_9BRYO</name>
<reference evidence="1 2" key="1">
    <citation type="submission" date="2024-02" db="EMBL/GenBank/DDBJ databases">
        <authorList>
            <consortium name="ELIXIR-Norway"/>
            <consortium name="Elixir Norway"/>
        </authorList>
    </citation>
    <scope>NUCLEOTIDE SEQUENCE [LARGE SCALE GENOMIC DNA]</scope>
</reference>
<accession>A0ABP0TAV1</accession>
<proteinExistence type="predicted"/>